<dbReference type="Gene3D" id="3.40.50.1970">
    <property type="match status" value="1"/>
</dbReference>
<dbReference type="HAMAP" id="MF_00110">
    <property type="entry name" value="DHQ_synthase"/>
    <property type="match status" value="1"/>
</dbReference>
<proteinExistence type="inferred from homology"/>
<evidence type="ECO:0000256" key="4">
    <source>
        <dbReference type="ARBA" id="ARBA00004496"/>
    </source>
</evidence>
<evidence type="ECO:0000256" key="10">
    <source>
        <dbReference type="ARBA" id="ARBA00022605"/>
    </source>
</evidence>
<evidence type="ECO:0000256" key="1">
    <source>
        <dbReference type="ARBA" id="ARBA00001393"/>
    </source>
</evidence>
<evidence type="ECO:0000256" key="12">
    <source>
        <dbReference type="ARBA" id="ARBA00022741"/>
    </source>
</evidence>
<dbReference type="EC" id="4.2.3.4" evidence="7 18"/>
<feature type="binding site" evidence="18">
    <location>
        <position position="269"/>
    </location>
    <ligand>
        <name>Zn(2+)</name>
        <dbReference type="ChEBI" id="CHEBI:29105"/>
    </ligand>
</feature>
<feature type="binding site" evidence="18">
    <location>
        <begin position="133"/>
        <end position="134"/>
    </location>
    <ligand>
        <name>NAD(+)</name>
        <dbReference type="ChEBI" id="CHEBI:57540"/>
    </ligand>
</feature>
<comment type="caution">
    <text evidence="21">The sequence shown here is derived from an EMBL/GenBank/DDBJ whole genome shotgun (WGS) entry which is preliminary data.</text>
</comment>
<dbReference type="EMBL" id="JARHUD010000001">
    <property type="protein sequence ID" value="MDF2094529.1"/>
    <property type="molecule type" value="Genomic_DNA"/>
</dbReference>
<name>A0ABT5YI21_9PROT</name>
<comment type="catalytic activity">
    <reaction evidence="1 18">
        <text>7-phospho-2-dehydro-3-deoxy-D-arabino-heptonate = 3-dehydroquinate + phosphate</text>
        <dbReference type="Rhea" id="RHEA:21968"/>
        <dbReference type="ChEBI" id="CHEBI:32364"/>
        <dbReference type="ChEBI" id="CHEBI:43474"/>
        <dbReference type="ChEBI" id="CHEBI:58394"/>
        <dbReference type="EC" id="4.2.3.4"/>
    </reaction>
</comment>
<evidence type="ECO:0000256" key="9">
    <source>
        <dbReference type="ARBA" id="ARBA00022490"/>
    </source>
</evidence>
<evidence type="ECO:0000313" key="21">
    <source>
        <dbReference type="EMBL" id="MDF2094529.1"/>
    </source>
</evidence>
<evidence type="ECO:0000256" key="5">
    <source>
        <dbReference type="ARBA" id="ARBA00004661"/>
    </source>
</evidence>
<keyword evidence="17 18" id="KW-0170">Cobalt</keyword>
<evidence type="ECO:0000256" key="14">
    <source>
        <dbReference type="ARBA" id="ARBA00023027"/>
    </source>
</evidence>
<protein>
    <recommendedName>
        <fullName evidence="8 18">3-dehydroquinate synthase</fullName>
        <shortName evidence="18">DHQS</shortName>
        <ecNumber evidence="7 18">4.2.3.4</ecNumber>
    </recommendedName>
</protein>
<dbReference type="Gene3D" id="1.20.1090.10">
    <property type="entry name" value="Dehydroquinate synthase-like - alpha domain"/>
    <property type="match status" value="1"/>
</dbReference>
<dbReference type="InterPro" id="IPR030960">
    <property type="entry name" value="DHQS/DOIS_N"/>
</dbReference>
<reference evidence="21 22" key="1">
    <citation type="submission" date="2023-03" db="EMBL/GenBank/DDBJ databases">
        <title>Fodinicurvata sp. CAU 1616 isolated from sea sendiment.</title>
        <authorList>
            <person name="Kim W."/>
        </authorList>
    </citation>
    <scope>NUCLEOTIDE SEQUENCE [LARGE SCALE GENOMIC DNA]</scope>
    <source>
        <strain evidence="21 22">CAU 1616</strain>
    </source>
</reference>
<evidence type="ECO:0000259" key="20">
    <source>
        <dbReference type="Pfam" id="PF24621"/>
    </source>
</evidence>
<keyword evidence="10 18" id="KW-0028">Amino-acid biosynthesis</keyword>
<dbReference type="PANTHER" id="PTHR43622:SF7">
    <property type="entry name" value="3-DEHYDROQUINATE SYNTHASE, CHLOROPLASTIC"/>
    <property type="match status" value="1"/>
</dbReference>
<evidence type="ECO:0000256" key="11">
    <source>
        <dbReference type="ARBA" id="ARBA00022723"/>
    </source>
</evidence>
<evidence type="ECO:0000256" key="18">
    <source>
        <dbReference type="HAMAP-Rule" id="MF_00110"/>
    </source>
</evidence>
<dbReference type="CDD" id="cd08195">
    <property type="entry name" value="DHQS"/>
    <property type="match status" value="1"/>
</dbReference>
<dbReference type="GO" id="GO:0003856">
    <property type="term" value="F:3-dehydroquinate synthase activity"/>
    <property type="evidence" value="ECO:0007669"/>
    <property type="project" value="UniProtKB-EC"/>
</dbReference>
<evidence type="ECO:0000256" key="3">
    <source>
        <dbReference type="ARBA" id="ARBA00003485"/>
    </source>
</evidence>
<comment type="subcellular location">
    <subcellularLocation>
        <location evidence="4 18">Cytoplasm</location>
    </subcellularLocation>
</comment>
<feature type="domain" description="3-dehydroquinate synthase C-terminal" evidence="20">
    <location>
        <begin position="185"/>
        <end position="334"/>
    </location>
</feature>
<feature type="domain" description="3-dehydroquinate synthase N-terminal" evidence="19">
    <location>
        <begin position="71"/>
        <end position="182"/>
    </location>
</feature>
<organism evidence="21 22">
    <name type="scientific">Aquibaculum arenosum</name>
    <dbReference type="NCBI Taxonomy" id="3032591"/>
    <lineage>
        <taxon>Bacteria</taxon>
        <taxon>Pseudomonadati</taxon>
        <taxon>Pseudomonadota</taxon>
        <taxon>Alphaproteobacteria</taxon>
        <taxon>Rhodospirillales</taxon>
        <taxon>Rhodovibrionaceae</taxon>
        <taxon>Aquibaculum</taxon>
    </lineage>
</organism>
<dbReference type="InterPro" id="IPR056179">
    <property type="entry name" value="DHQS_C"/>
</dbReference>
<keyword evidence="14 18" id="KW-0520">NAD</keyword>
<dbReference type="PANTHER" id="PTHR43622">
    <property type="entry name" value="3-DEHYDROQUINATE SYNTHASE"/>
    <property type="match status" value="1"/>
</dbReference>
<comment type="function">
    <text evidence="3 18">Catalyzes the conversion of 3-deoxy-D-arabino-heptulosonate 7-phosphate (DAHP) to dehydroquinate (DHQ).</text>
</comment>
<evidence type="ECO:0000259" key="19">
    <source>
        <dbReference type="Pfam" id="PF01761"/>
    </source>
</evidence>
<evidence type="ECO:0000256" key="2">
    <source>
        <dbReference type="ARBA" id="ARBA00001911"/>
    </source>
</evidence>
<keyword evidence="11 18" id="KW-0479">Metal-binding</keyword>
<evidence type="ECO:0000256" key="17">
    <source>
        <dbReference type="ARBA" id="ARBA00023285"/>
    </source>
</evidence>
<feature type="binding site" evidence="18">
    <location>
        <position position="155"/>
    </location>
    <ligand>
        <name>NAD(+)</name>
        <dbReference type="ChEBI" id="CHEBI:57540"/>
    </ligand>
</feature>
<dbReference type="InterPro" id="IPR030963">
    <property type="entry name" value="DHQ_synth_fam"/>
</dbReference>
<feature type="binding site" evidence="18">
    <location>
        <position position="251"/>
    </location>
    <ligand>
        <name>Zn(2+)</name>
        <dbReference type="ChEBI" id="CHEBI:29105"/>
    </ligand>
</feature>
<dbReference type="SUPFAM" id="SSF56796">
    <property type="entry name" value="Dehydroquinate synthase-like"/>
    <property type="match status" value="1"/>
</dbReference>
<comment type="pathway">
    <text evidence="5 18">Metabolic intermediate biosynthesis; chorismate biosynthesis; chorismate from D-erythrose 4-phosphate and phosphoenolpyruvate: step 2/7.</text>
</comment>
<dbReference type="InterPro" id="IPR050071">
    <property type="entry name" value="Dehydroquinate_synthase"/>
</dbReference>
<dbReference type="Pfam" id="PF01761">
    <property type="entry name" value="DHQ_synthase"/>
    <property type="match status" value="1"/>
</dbReference>
<comment type="caution">
    <text evidence="18">Lacks conserved residue(s) required for the propagation of feature annotation.</text>
</comment>
<keyword evidence="22" id="KW-1185">Reference proteome</keyword>
<evidence type="ECO:0000256" key="8">
    <source>
        <dbReference type="ARBA" id="ARBA00017684"/>
    </source>
</evidence>
<evidence type="ECO:0000256" key="7">
    <source>
        <dbReference type="ARBA" id="ARBA00013031"/>
    </source>
</evidence>
<keyword evidence="13 18" id="KW-0862">Zinc</keyword>
<accession>A0ABT5YI21</accession>
<feature type="binding site" evidence="18">
    <location>
        <position position="188"/>
    </location>
    <ligand>
        <name>Zn(2+)</name>
        <dbReference type="ChEBI" id="CHEBI:29105"/>
    </ligand>
</feature>
<evidence type="ECO:0000256" key="15">
    <source>
        <dbReference type="ARBA" id="ARBA00023141"/>
    </source>
</evidence>
<feature type="binding site" evidence="18">
    <location>
        <position position="146"/>
    </location>
    <ligand>
        <name>NAD(+)</name>
        <dbReference type="ChEBI" id="CHEBI:57540"/>
    </ligand>
</feature>
<evidence type="ECO:0000256" key="16">
    <source>
        <dbReference type="ARBA" id="ARBA00023239"/>
    </source>
</evidence>
<gene>
    <name evidence="18 21" type="primary">aroB</name>
    <name evidence="21" type="ORF">P2G67_00905</name>
</gene>
<comment type="cofactor">
    <cofactor evidence="18">
        <name>Co(2+)</name>
        <dbReference type="ChEBI" id="CHEBI:48828"/>
    </cofactor>
    <cofactor evidence="18">
        <name>Zn(2+)</name>
        <dbReference type="ChEBI" id="CHEBI:29105"/>
    </cofactor>
    <text evidence="18">Binds 1 divalent metal cation per subunit. Can use either Co(2+) or Zn(2+).</text>
</comment>
<evidence type="ECO:0000313" key="22">
    <source>
        <dbReference type="Proteomes" id="UP001215503"/>
    </source>
</evidence>
<dbReference type="PIRSF" id="PIRSF001455">
    <property type="entry name" value="DHQ_synth"/>
    <property type="match status" value="1"/>
</dbReference>
<feature type="binding site" evidence="18">
    <location>
        <begin position="109"/>
        <end position="113"/>
    </location>
    <ligand>
        <name>NAD(+)</name>
        <dbReference type="ChEBI" id="CHEBI:57540"/>
    </ligand>
</feature>
<evidence type="ECO:0000256" key="6">
    <source>
        <dbReference type="ARBA" id="ARBA00005412"/>
    </source>
</evidence>
<sequence>MSGHDRLLVGLGERSYEILIGEGLIAKAGELIAPLLASPRVLIVTDSQVEKLHLPILQRALDHAGIRHEAFVVPAGEASKSFERFAQLCEELLRAGVDRHSTLVALGGGVVGDLCGFAAAVLLRGIEFIQIPTTLLAQVDSSVGGKTGINTAMGKNLVGAFHQPKLVLADTTVLSTLPQRDLLAGYAEVAKCGLLGDAAFFTWLEGHGHLVLEGDSKARREAVRRACAMKADVVAADEKEGGQRKLLNLGHTFGHALEAECGYDGDLLHGEAVAIGMVLAFELSAQLGLCAADDADRVRRHLSALDLPTGFERLAARAWDPKRLIEHMRHDKKARDGRLTFILAHGIGEAFVSDTVPEPEVEHLLTERIGEIIADDSSALLT</sequence>
<comment type="cofactor">
    <cofactor evidence="2 18">
        <name>NAD(+)</name>
        <dbReference type="ChEBI" id="CHEBI:57540"/>
    </cofactor>
</comment>
<keyword evidence="12 18" id="KW-0547">Nucleotide-binding</keyword>
<keyword evidence="16 18" id="KW-0456">Lyase</keyword>
<comment type="similarity">
    <text evidence="6 18">Belongs to the sugar phosphate cyclases superfamily. Dehydroquinate synthase family.</text>
</comment>
<keyword evidence="9 18" id="KW-0963">Cytoplasm</keyword>
<dbReference type="InterPro" id="IPR016037">
    <property type="entry name" value="DHQ_synth_AroB"/>
</dbReference>
<evidence type="ECO:0000256" key="13">
    <source>
        <dbReference type="ARBA" id="ARBA00022833"/>
    </source>
</evidence>
<dbReference type="Proteomes" id="UP001215503">
    <property type="component" value="Unassembled WGS sequence"/>
</dbReference>
<dbReference type="Pfam" id="PF24621">
    <property type="entry name" value="DHQS_C"/>
    <property type="match status" value="1"/>
</dbReference>
<keyword evidence="15 18" id="KW-0057">Aromatic amino acid biosynthesis</keyword>
<dbReference type="NCBIfam" id="TIGR01357">
    <property type="entry name" value="aroB"/>
    <property type="match status" value="1"/>
</dbReference>